<name>A0A1X7SDA3_AMPQE</name>
<dbReference type="EnsemblMetazoa" id="Aqu2.1.00037_001">
    <property type="protein sequence ID" value="Aqu2.1.00037_001"/>
    <property type="gene ID" value="Aqu2.1.00037"/>
</dbReference>
<sequence>MFTIFFFCCFLVVASSDGAVTTKKRDVVAVTDWLHKISKKHSFQLEARQANNACVNQLQSNLPSYCNFTELSGGLSDLPASSLTDAQLTALNNAYSRLCVSACIDPIDTYYNCIVTNDDTLRDHLVTLIRQGVCGQESGDYCEVRYIRQYRGDYSSFQRLLNTCTFTSSGISSCSSASSTCLSSVRTFSDRMGCCTEPYLGSGVNSCSGVRVDEPCTGVSSATGLVAP</sequence>
<evidence type="ECO:0008006" key="3">
    <source>
        <dbReference type="Google" id="ProtNLM"/>
    </source>
</evidence>
<evidence type="ECO:0000256" key="1">
    <source>
        <dbReference type="SAM" id="SignalP"/>
    </source>
</evidence>
<evidence type="ECO:0000313" key="2">
    <source>
        <dbReference type="EnsemblMetazoa" id="Aqu2.1.00037_001"/>
    </source>
</evidence>
<proteinExistence type="predicted"/>
<feature type="signal peptide" evidence="1">
    <location>
        <begin position="1"/>
        <end position="18"/>
    </location>
</feature>
<organism evidence="2">
    <name type="scientific">Amphimedon queenslandica</name>
    <name type="common">Sponge</name>
    <dbReference type="NCBI Taxonomy" id="400682"/>
    <lineage>
        <taxon>Eukaryota</taxon>
        <taxon>Metazoa</taxon>
        <taxon>Porifera</taxon>
        <taxon>Demospongiae</taxon>
        <taxon>Heteroscleromorpha</taxon>
        <taxon>Haplosclerida</taxon>
        <taxon>Niphatidae</taxon>
        <taxon>Amphimedon</taxon>
    </lineage>
</organism>
<keyword evidence="1" id="KW-0732">Signal</keyword>
<protein>
    <recommendedName>
        <fullName evidence="3">DUF19 domain-containing protein</fullName>
    </recommendedName>
</protein>
<dbReference type="AlphaFoldDB" id="A0A1X7SDA3"/>
<dbReference type="InParanoid" id="A0A1X7SDA3"/>
<accession>A0A1X7SDA3</accession>
<reference evidence="2" key="1">
    <citation type="submission" date="2017-05" db="UniProtKB">
        <authorList>
            <consortium name="EnsemblMetazoa"/>
        </authorList>
    </citation>
    <scope>IDENTIFICATION</scope>
</reference>
<feature type="chain" id="PRO_5012055810" description="DUF19 domain-containing protein" evidence="1">
    <location>
        <begin position="19"/>
        <end position="228"/>
    </location>
</feature>